<dbReference type="InParanoid" id="A0A5E4FS98"/>
<evidence type="ECO:0000313" key="2">
    <source>
        <dbReference type="Proteomes" id="UP000327085"/>
    </source>
</evidence>
<proteinExistence type="predicted"/>
<dbReference type="EMBL" id="CABIKO010000183">
    <property type="protein sequence ID" value="VVA30230.1"/>
    <property type="molecule type" value="Genomic_DNA"/>
</dbReference>
<dbReference type="AlphaFoldDB" id="A0A5E4FS98"/>
<dbReference type="Proteomes" id="UP000327085">
    <property type="component" value="Chromosome 2"/>
</dbReference>
<sequence>MGFRNLYAYNLALFSKQGWRFIHNPDSLAGMLFKAKYFPTTSLWDAAAGPGASHCWRSIINARSVLVGGSKWLVGNGGSISVWRGRWLPIPNTFKVISFTPIFLADLHVQDLIDVVNRLWNSDILALLFSHEDQLVINSISLSLRFPADSLIWHYNAKGSFTVKSAYHVAYSSLQDHCLTASTYVGGSNGYNHL</sequence>
<protein>
    <submittedName>
        <fullName evidence="1">Uncharacterized protein</fullName>
    </submittedName>
</protein>
<name>A0A5E4FS98_PRUDU</name>
<accession>A0A5E4FS98</accession>
<dbReference type="OMA" id="IWHYNAK"/>
<reference evidence="2" key="1">
    <citation type="journal article" date="2020" name="Plant J.">
        <title>Transposons played a major role in the diversification between the closely related almond and peach genomes: results from the almond genome sequence.</title>
        <authorList>
            <person name="Alioto T."/>
            <person name="Alexiou K.G."/>
            <person name="Bardil A."/>
            <person name="Barteri F."/>
            <person name="Castanera R."/>
            <person name="Cruz F."/>
            <person name="Dhingra A."/>
            <person name="Duval H."/>
            <person name="Fernandez I Marti A."/>
            <person name="Frias L."/>
            <person name="Galan B."/>
            <person name="Garcia J.L."/>
            <person name="Howad W."/>
            <person name="Gomez-Garrido J."/>
            <person name="Gut M."/>
            <person name="Julca I."/>
            <person name="Morata J."/>
            <person name="Puigdomenech P."/>
            <person name="Ribeca P."/>
            <person name="Rubio Cabetas M.J."/>
            <person name="Vlasova A."/>
            <person name="Wirthensohn M."/>
            <person name="Garcia-Mas J."/>
            <person name="Gabaldon T."/>
            <person name="Casacuberta J.M."/>
            <person name="Arus P."/>
        </authorList>
    </citation>
    <scope>NUCLEOTIDE SEQUENCE [LARGE SCALE GENOMIC DNA]</scope>
    <source>
        <strain evidence="2">cv. Texas</strain>
    </source>
</reference>
<dbReference type="Gramene" id="VVA30230">
    <property type="protein sequence ID" value="VVA30230"/>
    <property type="gene ID" value="Prudul26B006630"/>
</dbReference>
<organism evidence="1 2">
    <name type="scientific">Prunus dulcis</name>
    <name type="common">Almond</name>
    <name type="synonym">Amygdalus dulcis</name>
    <dbReference type="NCBI Taxonomy" id="3755"/>
    <lineage>
        <taxon>Eukaryota</taxon>
        <taxon>Viridiplantae</taxon>
        <taxon>Streptophyta</taxon>
        <taxon>Embryophyta</taxon>
        <taxon>Tracheophyta</taxon>
        <taxon>Spermatophyta</taxon>
        <taxon>Magnoliopsida</taxon>
        <taxon>eudicotyledons</taxon>
        <taxon>Gunneridae</taxon>
        <taxon>Pentapetalae</taxon>
        <taxon>rosids</taxon>
        <taxon>fabids</taxon>
        <taxon>Rosales</taxon>
        <taxon>Rosaceae</taxon>
        <taxon>Amygdaloideae</taxon>
        <taxon>Amygdaleae</taxon>
        <taxon>Prunus</taxon>
    </lineage>
</organism>
<evidence type="ECO:0000313" key="1">
    <source>
        <dbReference type="EMBL" id="VVA30230.1"/>
    </source>
</evidence>
<gene>
    <name evidence="1" type="ORF">ALMOND_2B006630</name>
</gene>